<proteinExistence type="predicted"/>
<accession>A0A9N9G514</accession>
<gene>
    <name evidence="1" type="ORF">RFULGI_LOCUS5886</name>
</gene>
<dbReference type="OrthoDB" id="2485532at2759"/>
<reference evidence="1" key="1">
    <citation type="submission" date="2021-06" db="EMBL/GenBank/DDBJ databases">
        <authorList>
            <person name="Kallberg Y."/>
            <person name="Tangrot J."/>
            <person name="Rosling A."/>
        </authorList>
    </citation>
    <scope>NUCLEOTIDE SEQUENCE</scope>
    <source>
        <strain evidence="1">IN212</strain>
    </source>
</reference>
<dbReference type="AlphaFoldDB" id="A0A9N9G514"/>
<dbReference type="EMBL" id="CAJVPZ010007098">
    <property type="protein sequence ID" value="CAG8581942.1"/>
    <property type="molecule type" value="Genomic_DNA"/>
</dbReference>
<protein>
    <submittedName>
        <fullName evidence="1">18688_t:CDS:1</fullName>
    </submittedName>
</protein>
<keyword evidence="2" id="KW-1185">Reference proteome</keyword>
<organism evidence="1 2">
    <name type="scientific">Racocetra fulgida</name>
    <dbReference type="NCBI Taxonomy" id="60492"/>
    <lineage>
        <taxon>Eukaryota</taxon>
        <taxon>Fungi</taxon>
        <taxon>Fungi incertae sedis</taxon>
        <taxon>Mucoromycota</taxon>
        <taxon>Glomeromycotina</taxon>
        <taxon>Glomeromycetes</taxon>
        <taxon>Diversisporales</taxon>
        <taxon>Gigasporaceae</taxon>
        <taxon>Racocetra</taxon>
    </lineage>
</organism>
<name>A0A9N9G514_9GLOM</name>
<evidence type="ECO:0000313" key="2">
    <source>
        <dbReference type="Proteomes" id="UP000789396"/>
    </source>
</evidence>
<dbReference type="Proteomes" id="UP000789396">
    <property type="component" value="Unassembled WGS sequence"/>
</dbReference>
<sequence length="206" mass="22794">MCGCCYVNKTTDNFIHPSSTGILEENATFQNINVTSDELSSSSTNFDIIVPNDFNIASDNLYSTISNDFDAITSDAFNDSSTTTLGAFNNSDTIAPDVFNNSVTIANDASNIGTDNFGNIVFDDLSAIIPDSDSISYNESEYDVQDNNDSDVMIYDLDKVHEIIANKFEEFEIFNDSVKFIFKVKLDQDLLTELLLDQDTQLQQGT</sequence>
<comment type="caution">
    <text evidence="1">The sequence shown here is derived from an EMBL/GenBank/DDBJ whole genome shotgun (WGS) entry which is preliminary data.</text>
</comment>
<evidence type="ECO:0000313" key="1">
    <source>
        <dbReference type="EMBL" id="CAG8581942.1"/>
    </source>
</evidence>